<protein>
    <submittedName>
        <fullName evidence="2">Uncharacterized protein</fullName>
    </submittedName>
</protein>
<evidence type="ECO:0000256" key="1">
    <source>
        <dbReference type="SAM" id="MobiDB-lite"/>
    </source>
</evidence>
<accession>S4PTU9</accession>
<feature type="compositionally biased region" description="Basic and acidic residues" evidence="1">
    <location>
        <begin position="89"/>
        <end position="101"/>
    </location>
</feature>
<sequence length="101" mass="11246">METPKFLGPDLPDEPISDIKIMSIPTPRFLNTPKPLQATPSSYASRPTDYSSGSSYYKPDDHDFIPSDVLQCAGNITEDSIKPTNNETDLVKLKEKDKSEK</sequence>
<organism evidence="2">
    <name type="scientific">Pararge aegeria</name>
    <name type="common">speckled wood butterfly</name>
    <dbReference type="NCBI Taxonomy" id="116150"/>
    <lineage>
        <taxon>Eukaryota</taxon>
        <taxon>Metazoa</taxon>
        <taxon>Ecdysozoa</taxon>
        <taxon>Arthropoda</taxon>
        <taxon>Hexapoda</taxon>
        <taxon>Insecta</taxon>
        <taxon>Pterygota</taxon>
        <taxon>Neoptera</taxon>
        <taxon>Endopterygota</taxon>
        <taxon>Lepidoptera</taxon>
        <taxon>Glossata</taxon>
        <taxon>Ditrysia</taxon>
        <taxon>Papilionoidea</taxon>
        <taxon>Nymphalidae</taxon>
        <taxon>Satyrinae</taxon>
        <taxon>Satyrini</taxon>
        <taxon>Parargina</taxon>
        <taxon>Pararge</taxon>
    </lineage>
</organism>
<evidence type="ECO:0000313" key="2">
    <source>
        <dbReference type="EMBL" id="JAA81152.1"/>
    </source>
</evidence>
<feature type="region of interest" description="Disordered" evidence="1">
    <location>
        <begin position="80"/>
        <end position="101"/>
    </location>
</feature>
<dbReference type="EMBL" id="GAIX01011408">
    <property type="protein sequence ID" value="JAA81152.1"/>
    <property type="molecule type" value="Transcribed_RNA"/>
</dbReference>
<reference evidence="2" key="2">
    <citation type="submission" date="2013-05" db="EMBL/GenBank/DDBJ databases">
        <authorList>
            <person name="Carter J.-M."/>
            <person name="Baker S.C."/>
            <person name="Pink R."/>
            <person name="Carter D.R.F."/>
            <person name="Collins A."/>
            <person name="Tomlin J."/>
            <person name="Gibbs M."/>
            <person name="Breuker C.J."/>
        </authorList>
    </citation>
    <scope>NUCLEOTIDE SEQUENCE</scope>
    <source>
        <tissue evidence="2">Ovary</tissue>
    </source>
</reference>
<feature type="region of interest" description="Disordered" evidence="1">
    <location>
        <begin position="28"/>
        <end position="58"/>
    </location>
</feature>
<proteinExistence type="predicted"/>
<dbReference type="AlphaFoldDB" id="S4PTU9"/>
<name>S4PTU9_9NEOP</name>
<reference evidence="2" key="1">
    <citation type="journal article" date="2013" name="BMC Genomics">
        <title>Unscrambling butterfly oogenesis.</title>
        <authorList>
            <person name="Carter J.M."/>
            <person name="Baker S.C."/>
            <person name="Pink R."/>
            <person name="Carter D.R."/>
            <person name="Collins A."/>
            <person name="Tomlin J."/>
            <person name="Gibbs M."/>
            <person name="Breuker C.J."/>
        </authorList>
    </citation>
    <scope>NUCLEOTIDE SEQUENCE</scope>
    <source>
        <tissue evidence="2">Ovary</tissue>
    </source>
</reference>
<feature type="non-terminal residue" evidence="2">
    <location>
        <position position="101"/>
    </location>
</feature>
<feature type="compositionally biased region" description="Polar residues" evidence="1">
    <location>
        <begin position="38"/>
        <end position="55"/>
    </location>
</feature>